<keyword evidence="1" id="KW-0472">Membrane</keyword>
<accession>A0ABZ0N0H7</accession>
<evidence type="ECO:0000313" key="3">
    <source>
        <dbReference type="Proteomes" id="UP001302443"/>
    </source>
</evidence>
<dbReference type="RefSeq" id="WP_286272845.1">
    <property type="nucleotide sequence ID" value="NZ_CP135990.1"/>
</dbReference>
<gene>
    <name evidence="2" type="ORF">QS795_012520</name>
</gene>
<proteinExistence type="predicted"/>
<evidence type="ECO:0000256" key="1">
    <source>
        <dbReference type="SAM" id="Phobius"/>
    </source>
</evidence>
<dbReference type="Proteomes" id="UP001302443">
    <property type="component" value="Chromosome"/>
</dbReference>
<feature type="transmembrane region" description="Helical" evidence="1">
    <location>
        <begin position="36"/>
        <end position="56"/>
    </location>
</feature>
<keyword evidence="1" id="KW-1133">Transmembrane helix</keyword>
<protein>
    <submittedName>
        <fullName evidence="2">Uncharacterized protein</fullName>
    </submittedName>
</protein>
<keyword evidence="3" id="KW-1185">Reference proteome</keyword>
<reference evidence="2 3" key="1">
    <citation type="submission" date="2023-09" db="EMBL/GenBank/DDBJ databases">
        <title>Genomic Revisitation and Reclassification of the Genus Providencia.</title>
        <authorList>
            <person name="Dong X."/>
        </authorList>
    </citation>
    <scope>NUCLEOTIDE SEQUENCE [LARGE SCALE GENOMIC DNA]</scope>
    <source>
        <strain evidence="2 3">D4759</strain>
    </source>
</reference>
<organism evidence="2 3">
    <name type="scientific">Providencia zhijiangensis</name>
    <dbReference type="NCBI Taxonomy" id="3053982"/>
    <lineage>
        <taxon>Bacteria</taxon>
        <taxon>Pseudomonadati</taxon>
        <taxon>Pseudomonadota</taxon>
        <taxon>Gammaproteobacteria</taxon>
        <taxon>Enterobacterales</taxon>
        <taxon>Morganellaceae</taxon>
        <taxon>Providencia</taxon>
    </lineage>
</organism>
<sequence length="190" mass="21458">MVGFILFLSVFIAGFCLIKTFKWCEFNNIKGFSKFMALLLSSFVSFVITFFIGMFWHSYSQGEFKHQDKKFSCDIFMYEGVASKLDAPNKKIGKSIPIGGGSLILKNDYFIIKANSSSDEFKSPPLSPNENLDKGVLSASTHDYSTQKSIYYMLNTDIKNTYAQMIITGPLNNRENKVMAMSAMNCRSNN</sequence>
<dbReference type="EMBL" id="CP135990">
    <property type="protein sequence ID" value="WPA91296.1"/>
    <property type="molecule type" value="Genomic_DNA"/>
</dbReference>
<evidence type="ECO:0000313" key="2">
    <source>
        <dbReference type="EMBL" id="WPA91296.1"/>
    </source>
</evidence>
<name>A0ABZ0N0H7_9GAMM</name>
<keyword evidence="1" id="KW-0812">Transmembrane</keyword>